<reference evidence="2 3" key="1">
    <citation type="journal article" date="2006" name="Science">
        <title>Genome of rice cluster I archaea -- the key methane producers in the rice rhizosphere.</title>
        <authorList>
            <person name="Erkel C."/>
            <person name="Kube M."/>
            <person name="Reinhardt R."/>
            <person name="Liesack W."/>
        </authorList>
    </citation>
    <scope>NUCLEOTIDE SEQUENCE [LARGE SCALE GENOMIC DNA]</scope>
    <source>
        <strain evidence="3">DSM 22066 / NBRC 105507 / MRE50</strain>
    </source>
</reference>
<organism evidence="2 3">
    <name type="scientific">Methanocella arvoryzae (strain DSM 22066 / NBRC 105507 / MRE50)</name>
    <dbReference type="NCBI Taxonomy" id="351160"/>
    <lineage>
        <taxon>Archaea</taxon>
        <taxon>Methanobacteriati</taxon>
        <taxon>Methanobacteriota</taxon>
        <taxon>Stenosarchaea group</taxon>
        <taxon>Methanomicrobia</taxon>
        <taxon>Methanocellales</taxon>
        <taxon>Methanocellaceae</taxon>
        <taxon>Methanocella</taxon>
    </lineage>
</organism>
<evidence type="ECO:0000313" key="2">
    <source>
        <dbReference type="EMBL" id="CAJ37389.1"/>
    </source>
</evidence>
<proteinExistence type="predicted"/>
<sequence>MVRMRTLLIELDDEVSAWVERRRGRMRPEEYVGRALKEYLAIDEKGMAVRFTRAHEQMSDKLDELQQRITRLDESLHAGCSGAPVKESGNASIYLYRGRRK</sequence>
<evidence type="ECO:0008006" key="4">
    <source>
        <dbReference type="Google" id="ProtNLM"/>
    </source>
</evidence>
<evidence type="ECO:0000313" key="3">
    <source>
        <dbReference type="Proteomes" id="UP000000663"/>
    </source>
</evidence>
<dbReference type="AlphaFoldDB" id="Q0W2K4"/>
<keyword evidence="3" id="KW-1185">Reference proteome</keyword>
<dbReference type="Proteomes" id="UP000000663">
    <property type="component" value="Chromosome"/>
</dbReference>
<dbReference type="STRING" id="351160.RCIX2280"/>
<keyword evidence="1" id="KW-0175">Coiled coil</keyword>
<dbReference type="PATRIC" id="fig|351160.9.peg.893"/>
<dbReference type="RefSeq" id="WP_012035192.1">
    <property type="nucleotide sequence ID" value="NC_009464.1"/>
</dbReference>
<feature type="coiled-coil region" evidence="1">
    <location>
        <begin position="48"/>
        <end position="75"/>
    </location>
</feature>
<evidence type="ECO:0000256" key="1">
    <source>
        <dbReference type="SAM" id="Coils"/>
    </source>
</evidence>
<name>Q0W2K4_METAR</name>
<dbReference type="KEGG" id="rci:RCIX2280"/>
<gene>
    <name evidence="2" type="ORF">RCIX2280</name>
</gene>
<protein>
    <recommendedName>
        <fullName evidence="4">CopG family transcriptional regulator</fullName>
    </recommendedName>
</protein>
<dbReference type="GeneID" id="5143827"/>
<dbReference type="EMBL" id="AM114193">
    <property type="protein sequence ID" value="CAJ37389.1"/>
    <property type="molecule type" value="Genomic_DNA"/>
</dbReference>
<accession>Q0W2K4</accession>